<name>A0A5B1C0V7_VIBCL</name>
<accession>A0A5B1C0V7</accession>
<proteinExistence type="predicted"/>
<sequence length="149" mass="17437">MSKYILPSKYPTLTEITLGSNRNVHAITKRDRFLDNGYCVQLIKEIPMKVQFQGDSLVLDQEALSVIKKFRKVVHTNHEYRDCEVYSLISEDERFMVMGYENEEEVAERRGTFLGGEGYYDLAKKIKADNLNKFYAVKIFDTDKEEVNY</sequence>
<reference evidence="1 2" key="1">
    <citation type="submission" date="2019-09" db="EMBL/GenBank/DDBJ databases">
        <authorList>
            <person name="Kritzky A."/>
            <person name="Schelkanova E.Y."/>
            <person name="Alkhova Z.V."/>
            <person name="Smirnova N.I."/>
        </authorList>
    </citation>
    <scope>NUCLEOTIDE SEQUENCE [LARGE SCALE GENOMIC DNA]</scope>
    <source>
        <strain evidence="1 2">M1526</strain>
    </source>
</reference>
<dbReference type="EMBL" id="VUAA01000028">
    <property type="protein sequence ID" value="KAA1253094.1"/>
    <property type="molecule type" value="Genomic_DNA"/>
</dbReference>
<evidence type="ECO:0000313" key="1">
    <source>
        <dbReference type="EMBL" id="KAA1253094.1"/>
    </source>
</evidence>
<gene>
    <name evidence="1" type="ORF">F0M16_19320</name>
</gene>
<dbReference type="Proteomes" id="UP000323225">
    <property type="component" value="Unassembled WGS sequence"/>
</dbReference>
<organism evidence="1 2">
    <name type="scientific">Vibrio cholerae</name>
    <dbReference type="NCBI Taxonomy" id="666"/>
    <lineage>
        <taxon>Bacteria</taxon>
        <taxon>Pseudomonadati</taxon>
        <taxon>Pseudomonadota</taxon>
        <taxon>Gammaproteobacteria</taxon>
        <taxon>Vibrionales</taxon>
        <taxon>Vibrionaceae</taxon>
        <taxon>Vibrio</taxon>
    </lineage>
</organism>
<comment type="caution">
    <text evidence="1">The sequence shown here is derived from an EMBL/GenBank/DDBJ whole genome shotgun (WGS) entry which is preliminary data.</text>
</comment>
<evidence type="ECO:0000313" key="2">
    <source>
        <dbReference type="Proteomes" id="UP000323225"/>
    </source>
</evidence>
<dbReference type="AlphaFoldDB" id="A0A5B1C0V7"/>
<protein>
    <submittedName>
        <fullName evidence="1">Uncharacterized protein</fullName>
    </submittedName>
</protein>